<dbReference type="GO" id="GO:0016787">
    <property type="term" value="F:hydrolase activity"/>
    <property type="evidence" value="ECO:0007669"/>
    <property type="project" value="UniProtKB-KW"/>
</dbReference>
<gene>
    <name evidence="2" type="ORF">RBJ67_08595</name>
</gene>
<dbReference type="Pfam" id="PF01844">
    <property type="entry name" value="HNH"/>
    <property type="match status" value="1"/>
</dbReference>
<sequence>MAYFYAYHSASNNTDFDYTKGYGVSAESEKKLTHVNTGDFVFVIQNVHKSVGYQLCGLYRVESIDFEQDNVYPHRVQLSDVSELNDFITLNRHELSKVLPPAGKEGRWDRFMNHFAQTGRTFQKPLDASVIAILKDQLNLQGVANEDIPGSDEIEFYDKVSRALKLKSAERKKRLKNASVHPTKKQVSVWRYDRNPDVVAEVLLRAKNNCECCHTLAPFQRAKDGGYYLEVHHIIPLSENGEDSVENAIALCPNCHRQEHYGEQQIDKSWRPVKK</sequence>
<dbReference type="EC" id="3.1.-.-" evidence="2"/>
<dbReference type="AlphaFoldDB" id="A0AAW8H6C9"/>
<dbReference type="InterPro" id="IPR002711">
    <property type="entry name" value="HNH"/>
</dbReference>
<dbReference type="GO" id="GO:0004519">
    <property type="term" value="F:endonuclease activity"/>
    <property type="evidence" value="ECO:0007669"/>
    <property type="project" value="UniProtKB-KW"/>
</dbReference>
<dbReference type="GO" id="GO:0008270">
    <property type="term" value="F:zinc ion binding"/>
    <property type="evidence" value="ECO:0007669"/>
    <property type="project" value="InterPro"/>
</dbReference>
<dbReference type="InterPro" id="IPR003615">
    <property type="entry name" value="HNH_nuc"/>
</dbReference>
<reference evidence="2 3" key="1">
    <citation type="submission" date="2023-08" db="EMBL/GenBank/DDBJ databases">
        <authorList>
            <person name="Dale J."/>
        </authorList>
    </citation>
    <scope>NUCLEOTIDE SEQUENCE [LARGE SCALE GENOMIC DNA]</scope>
    <source>
        <strain evidence="2 3">2023EL-00788</strain>
    </source>
</reference>
<dbReference type="Gene3D" id="1.10.30.50">
    <property type="match status" value="1"/>
</dbReference>
<proteinExistence type="predicted"/>
<dbReference type="GO" id="GO:0003676">
    <property type="term" value="F:nucleic acid binding"/>
    <property type="evidence" value="ECO:0007669"/>
    <property type="project" value="InterPro"/>
</dbReference>
<feature type="domain" description="HNH nuclease" evidence="1">
    <location>
        <begin position="197"/>
        <end position="257"/>
    </location>
</feature>
<dbReference type="SMART" id="SM00507">
    <property type="entry name" value="HNHc"/>
    <property type="match status" value="1"/>
</dbReference>
<keyword evidence="2" id="KW-0255">Endonuclease</keyword>
<dbReference type="CDD" id="cd00085">
    <property type="entry name" value="HNHc"/>
    <property type="match status" value="1"/>
</dbReference>
<evidence type="ECO:0000313" key="2">
    <source>
        <dbReference type="EMBL" id="MDQ2256205.1"/>
    </source>
</evidence>
<organism evidence="2 3">
    <name type="scientific">Enterobacter soli</name>
    <dbReference type="NCBI Taxonomy" id="885040"/>
    <lineage>
        <taxon>Bacteria</taxon>
        <taxon>Pseudomonadati</taxon>
        <taxon>Pseudomonadota</taxon>
        <taxon>Gammaproteobacteria</taxon>
        <taxon>Enterobacterales</taxon>
        <taxon>Enterobacteriaceae</taxon>
        <taxon>Enterobacter</taxon>
    </lineage>
</organism>
<keyword evidence="2" id="KW-0540">Nuclease</keyword>
<name>A0AAW8H6C9_9ENTR</name>
<evidence type="ECO:0000313" key="3">
    <source>
        <dbReference type="Proteomes" id="UP001225042"/>
    </source>
</evidence>
<dbReference type="RefSeq" id="WP_274415724.1">
    <property type="nucleotide sequence ID" value="NZ_JARADK010000001.1"/>
</dbReference>
<accession>A0AAW8H6C9</accession>
<comment type="caution">
    <text evidence="2">The sequence shown here is derived from an EMBL/GenBank/DDBJ whole genome shotgun (WGS) entry which is preliminary data.</text>
</comment>
<evidence type="ECO:0000259" key="1">
    <source>
        <dbReference type="SMART" id="SM00507"/>
    </source>
</evidence>
<dbReference type="EMBL" id="JAVDKS010000003">
    <property type="protein sequence ID" value="MDQ2256205.1"/>
    <property type="molecule type" value="Genomic_DNA"/>
</dbReference>
<dbReference type="Proteomes" id="UP001225042">
    <property type="component" value="Unassembled WGS sequence"/>
</dbReference>
<protein>
    <submittedName>
        <fullName evidence="2">HNH endonuclease signature motif containing protein</fullName>
        <ecNumber evidence="2">3.1.-.-</ecNumber>
    </submittedName>
</protein>
<keyword evidence="2" id="KW-0378">Hydrolase</keyword>
<keyword evidence="3" id="KW-1185">Reference proteome</keyword>